<organism evidence="3">
    <name type="scientific">Tanacetum cinerariifolium</name>
    <name type="common">Dalmatian daisy</name>
    <name type="synonym">Chrysanthemum cinerariifolium</name>
    <dbReference type="NCBI Taxonomy" id="118510"/>
    <lineage>
        <taxon>Eukaryota</taxon>
        <taxon>Viridiplantae</taxon>
        <taxon>Streptophyta</taxon>
        <taxon>Embryophyta</taxon>
        <taxon>Tracheophyta</taxon>
        <taxon>Spermatophyta</taxon>
        <taxon>Magnoliopsida</taxon>
        <taxon>eudicotyledons</taxon>
        <taxon>Gunneridae</taxon>
        <taxon>Pentapetalae</taxon>
        <taxon>asterids</taxon>
        <taxon>campanulids</taxon>
        <taxon>Asterales</taxon>
        <taxon>Asteraceae</taxon>
        <taxon>Asteroideae</taxon>
        <taxon>Anthemideae</taxon>
        <taxon>Anthemidinae</taxon>
        <taxon>Tanacetum</taxon>
    </lineage>
</organism>
<evidence type="ECO:0000313" key="3">
    <source>
        <dbReference type="EMBL" id="GFD22785.1"/>
    </source>
</evidence>
<name>A0A699UIF8_TANCI</name>
<evidence type="ECO:0000256" key="2">
    <source>
        <dbReference type="SAM" id="MobiDB-lite"/>
    </source>
</evidence>
<reference evidence="3" key="1">
    <citation type="journal article" date="2019" name="Sci. Rep.">
        <title>Draft genome of Tanacetum cinerariifolium, the natural source of mosquito coil.</title>
        <authorList>
            <person name="Yamashiro T."/>
            <person name="Shiraishi A."/>
            <person name="Satake H."/>
            <person name="Nakayama K."/>
        </authorList>
    </citation>
    <scope>NUCLEOTIDE SEQUENCE</scope>
</reference>
<dbReference type="AlphaFoldDB" id="A0A699UIF8"/>
<protein>
    <submittedName>
        <fullName evidence="3">Uncharacterized protein</fullName>
    </submittedName>
</protein>
<feature type="region of interest" description="Disordered" evidence="2">
    <location>
        <begin position="1"/>
        <end position="40"/>
    </location>
</feature>
<comment type="caution">
    <text evidence="3">The sequence shown here is derived from an EMBL/GenBank/DDBJ whole genome shotgun (WGS) entry which is preliminary data.</text>
</comment>
<feature type="non-terminal residue" evidence="3">
    <location>
        <position position="1"/>
    </location>
</feature>
<proteinExistence type="predicted"/>
<accession>A0A699UIF8</accession>
<sequence length="183" mass="21316">VDAETLQKVQHDDDNNNVFANNREHPEQPESVSDTHPGEHNIIIDSFDMSHDIDQDDQDDNDDLAKERNLLPSLIEKLEYEIDDCKNRNKLLESSNKILFDKLTSQLEDFKNTNKILESSNTHFKEANNELSTTNQLMFKDLRKFKDELEKRHDVNYMSKVELDCAKVKTELMSYKTGISKVN</sequence>
<gene>
    <name evidence="3" type="ORF">Tci_894754</name>
</gene>
<keyword evidence="1" id="KW-0175">Coiled coil</keyword>
<dbReference type="EMBL" id="BKCJ011339952">
    <property type="protein sequence ID" value="GFD22785.1"/>
    <property type="molecule type" value="Genomic_DNA"/>
</dbReference>
<evidence type="ECO:0000256" key="1">
    <source>
        <dbReference type="SAM" id="Coils"/>
    </source>
</evidence>
<feature type="coiled-coil region" evidence="1">
    <location>
        <begin position="75"/>
        <end position="120"/>
    </location>
</feature>